<dbReference type="InterPro" id="IPR007485">
    <property type="entry name" value="LPS_assembly_LptE"/>
</dbReference>
<dbReference type="AlphaFoldDB" id="A0A917T1I3"/>
<sequence>MWSSDRRSFLALAGLAALGACGFTPVYGPGGGGAALTGRVRPAAPDTTDDYILVREIETRLGRAGEGAPLALDYQTSVVEEGMAVTTSNVTTRFNVIGSVAYQLTDARTGLTLHEGRVRSFTSYSATGSTVATQAARRDARERLMVILADLLTTRLYAEAADLPA</sequence>
<dbReference type="GO" id="GO:0019867">
    <property type="term" value="C:outer membrane"/>
    <property type="evidence" value="ECO:0007669"/>
    <property type="project" value="InterPro"/>
</dbReference>
<evidence type="ECO:0000313" key="2">
    <source>
        <dbReference type="Proteomes" id="UP000649829"/>
    </source>
</evidence>
<accession>A0A917T1I3</accession>
<comment type="caution">
    <text evidence="1">The sequence shown here is derived from an EMBL/GenBank/DDBJ whole genome shotgun (WGS) entry which is preliminary data.</text>
</comment>
<dbReference type="RefSeq" id="WP_028287223.1">
    <property type="nucleotide sequence ID" value="NZ_BMLF01000002.1"/>
</dbReference>
<evidence type="ECO:0008006" key="3">
    <source>
        <dbReference type="Google" id="ProtNLM"/>
    </source>
</evidence>
<keyword evidence="2" id="KW-1185">Reference proteome</keyword>
<dbReference type="EMBL" id="BMLF01000002">
    <property type="protein sequence ID" value="GGM06092.1"/>
    <property type="molecule type" value="Genomic_DNA"/>
</dbReference>
<reference evidence="1" key="2">
    <citation type="submission" date="2020-09" db="EMBL/GenBank/DDBJ databases">
        <authorList>
            <person name="Sun Q."/>
            <person name="Zhou Y."/>
        </authorList>
    </citation>
    <scope>NUCLEOTIDE SEQUENCE</scope>
    <source>
        <strain evidence="1">CGMCC 1.6293</strain>
    </source>
</reference>
<dbReference type="PROSITE" id="PS51257">
    <property type="entry name" value="PROKAR_LIPOPROTEIN"/>
    <property type="match status" value="1"/>
</dbReference>
<organism evidence="1 2">
    <name type="scientific">Pseudooceanicola nanhaiensis</name>
    <dbReference type="NCBI Taxonomy" id="375761"/>
    <lineage>
        <taxon>Bacteria</taxon>
        <taxon>Pseudomonadati</taxon>
        <taxon>Pseudomonadota</taxon>
        <taxon>Alphaproteobacteria</taxon>
        <taxon>Rhodobacterales</taxon>
        <taxon>Paracoccaceae</taxon>
        <taxon>Pseudooceanicola</taxon>
    </lineage>
</organism>
<reference evidence="1" key="1">
    <citation type="journal article" date="2014" name="Int. J. Syst. Evol. Microbiol.">
        <title>Complete genome sequence of Corynebacterium casei LMG S-19264T (=DSM 44701T), isolated from a smear-ripened cheese.</title>
        <authorList>
            <consortium name="US DOE Joint Genome Institute (JGI-PGF)"/>
            <person name="Walter F."/>
            <person name="Albersmeier A."/>
            <person name="Kalinowski J."/>
            <person name="Ruckert C."/>
        </authorList>
    </citation>
    <scope>NUCLEOTIDE SEQUENCE</scope>
    <source>
        <strain evidence="1">CGMCC 1.6293</strain>
    </source>
</reference>
<name>A0A917T1I3_9RHOB</name>
<dbReference type="Proteomes" id="UP000649829">
    <property type="component" value="Unassembled WGS sequence"/>
</dbReference>
<dbReference type="Gene3D" id="3.30.160.150">
    <property type="entry name" value="Lipoprotein like domain"/>
    <property type="match status" value="1"/>
</dbReference>
<gene>
    <name evidence="1" type="ORF">GCM10011534_29790</name>
</gene>
<evidence type="ECO:0000313" key="1">
    <source>
        <dbReference type="EMBL" id="GGM06092.1"/>
    </source>
</evidence>
<proteinExistence type="predicted"/>
<protein>
    <recommendedName>
        <fullName evidence="3">LPS-assembly lipoprotein</fullName>
    </recommendedName>
</protein>
<dbReference type="GO" id="GO:0043165">
    <property type="term" value="P:Gram-negative-bacterium-type cell outer membrane assembly"/>
    <property type="evidence" value="ECO:0007669"/>
    <property type="project" value="InterPro"/>
</dbReference>
<dbReference type="Pfam" id="PF04390">
    <property type="entry name" value="LptE"/>
    <property type="match status" value="1"/>
</dbReference>